<dbReference type="GO" id="GO:0031048">
    <property type="term" value="P:regulatory ncRNA-mediated heterochromatin formation"/>
    <property type="evidence" value="ECO:0007669"/>
    <property type="project" value="TreeGrafter"/>
</dbReference>
<evidence type="ECO:0000313" key="3">
    <source>
        <dbReference type="Proteomes" id="UP000544095"/>
    </source>
</evidence>
<organism evidence="2 3">
    <name type="scientific">Fusarium pseudoanthophilum</name>
    <dbReference type="NCBI Taxonomy" id="48495"/>
    <lineage>
        <taxon>Eukaryota</taxon>
        <taxon>Fungi</taxon>
        <taxon>Dikarya</taxon>
        <taxon>Ascomycota</taxon>
        <taxon>Pezizomycotina</taxon>
        <taxon>Sordariomycetes</taxon>
        <taxon>Hypocreomycetidae</taxon>
        <taxon>Hypocreales</taxon>
        <taxon>Nectriaceae</taxon>
        <taxon>Fusarium</taxon>
        <taxon>Fusarium fujikuroi species complex</taxon>
    </lineage>
</organism>
<dbReference type="GO" id="GO:0035197">
    <property type="term" value="F:siRNA binding"/>
    <property type="evidence" value="ECO:0007669"/>
    <property type="project" value="TreeGrafter"/>
</dbReference>
<sequence length="416" mass="46710">MFFRSWSGLPKDASFPRDLAGLGYFVNDDDEVRSIEDPECYYKFFSSKNSRVNERQRFHFNMALEDIVHDRLEKEGLKKYHLLPENKRQSPVFLTPNIAKTTRIVVVLGEPTKDLGWIAGRVANGPGGLVKGTMISVVQALAKQAASPNDPEPPCIVLANMGQRFWWPEEQRALTVEASVDIPLPSLVHSGRRFIKELNEIPGSETPLAHMTTVLNKVLEVNKNAKVDIIAIGQSCEVVLQFFENEKNWARWGERLGGMLFMGSVYSTDLLVNAELKEFLAKRTRGYLISEEPLDTPLAMPGGNPSLLIEPLGCPSFSSGENQFIETILIKALEPALAYLQEVALTPSFVNPDMAVAERPATDITDEKWSEMPEEAKPDVISVDPEKMKEEIKQMRRWKKFTETGLAPDDDSDDED</sequence>
<dbReference type="InterPro" id="IPR053858">
    <property type="entry name" value="Arb2_dom"/>
</dbReference>
<keyword evidence="3" id="KW-1185">Reference proteome</keyword>
<dbReference type="AlphaFoldDB" id="A0A8H5NPD4"/>
<proteinExistence type="predicted"/>
<evidence type="ECO:0000259" key="1">
    <source>
        <dbReference type="Pfam" id="PF22749"/>
    </source>
</evidence>
<name>A0A8H5NPD4_9HYPO</name>
<gene>
    <name evidence="2" type="ORF">FPANT_11957</name>
</gene>
<dbReference type="GO" id="GO:0005634">
    <property type="term" value="C:nucleus"/>
    <property type="evidence" value="ECO:0007669"/>
    <property type="project" value="TreeGrafter"/>
</dbReference>
<evidence type="ECO:0000313" key="2">
    <source>
        <dbReference type="EMBL" id="KAF5574056.1"/>
    </source>
</evidence>
<dbReference type="Proteomes" id="UP000544095">
    <property type="component" value="Unassembled WGS sequence"/>
</dbReference>
<dbReference type="EMBL" id="JAAOAR010000759">
    <property type="protein sequence ID" value="KAF5574056.1"/>
    <property type="molecule type" value="Genomic_DNA"/>
</dbReference>
<comment type="caution">
    <text evidence="2">The sequence shown here is derived from an EMBL/GenBank/DDBJ whole genome shotgun (WGS) entry which is preliminary data.</text>
</comment>
<dbReference type="PANTHER" id="PTHR21357:SF4">
    <property type="entry name" value="FAM172 FAMILY PROTEIN HOMOLOG CG10038"/>
    <property type="match status" value="1"/>
</dbReference>
<reference evidence="2 3" key="1">
    <citation type="submission" date="2020-05" db="EMBL/GenBank/DDBJ databases">
        <title>Identification and distribution of gene clusters putatively required for synthesis of sphingolipid metabolism inhibitors in phylogenetically diverse species of the filamentous fungus Fusarium.</title>
        <authorList>
            <person name="Kim H.-S."/>
            <person name="Busman M."/>
            <person name="Brown D.W."/>
            <person name="Divon H."/>
            <person name="Uhlig S."/>
            <person name="Proctor R.H."/>
        </authorList>
    </citation>
    <scope>NUCLEOTIDE SEQUENCE [LARGE SCALE GENOMIC DNA]</scope>
    <source>
        <strain evidence="2 3">NRRL 25211</strain>
    </source>
</reference>
<accession>A0A8H5NPD4</accession>
<protein>
    <submittedName>
        <fullName evidence="2">Arb2 domain-containing protein</fullName>
    </submittedName>
</protein>
<dbReference type="PANTHER" id="PTHR21357">
    <property type="entry name" value="FAM172 FAMILY PROTEIN HOMOLOG CG10038"/>
    <property type="match status" value="1"/>
</dbReference>
<dbReference type="Pfam" id="PF22749">
    <property type="entry name" value="Arb2"/>
    <property type="match status" value="1"/>
</dbReference>
<dbReference type="InterPro" id="IPR048263">
    <property type="entry name" value="Arb2"/>
</dbReference>
<feature type="domain" description="Arb2" evidence="1">
    <location>
        <begin position="15"/>
        <end position="294"/>
    </location>
</feature>